<dbReference type="Proteomes" id="UP001233999">
    <property type="component" value="Unassembled WGS sequence"/>
</dbReference>
<dbReference type="SUPFAM" id="SSF50978">
    <property type="entry name" value="WD40 repeat-like"/>
    <property type="match status" value="1"/>
</dbReference>
<dbReference type="AlphaFoldDB" id="A0AAD7Z4S6"/>
<evidence type="ECO:0000313" key="1">
    <source>
        <dbReference type="EMBL" id="KAJ9573894.1"/>
    </source>
</evidence>
<evidence type="ECO:0000313" key="2">
    <source>
        <dbReference type="Proteomes" id="UP001233999"/>
    </source>
</evidence>
<dbReference type="Gene3D" id="2.130.10.10">
    <property type="entry name" value="YVTN repeat-like/Quinoprotein amine dehydrogenase"/>
    <property type="match status" value="1"/>
</dbReference>
<dbReference type="InterPro" id="IPR036322">
    <property type="entry name" value="WD40_repeat_dom_sf"/>
</dbReference>
<organism evidence="1 2">
    <name type="scientific">Diploptera punctata</name>
    <name type="common">Pacific beetle cockroach</name>
    <dbReference type="NCBI Taxonomy" id="6984"/>
    <lineage>
        <taxon>Eukaryota</taxon>
        <taxon>Metazoa</taxon>
        <taxon>Ecdysozoa</taxon>
        <taxon>Arthropoda</taxon>
        <taxon>Hexapoda</taxon>
        <taxon>Insecta</taxon>
        <taxon>Pterygota</taxon>
        <taxon>Neoptera</taxon>
        <taxon>Polyneoptera</taxon>
        <taxon>Dictyoptera</taxon>
        <taxon>Blattodea</taxon>
        <taxon>Blaberoidea</taxon>
        <taxon>Blaberidae</taxon>
        <taxon>Diplopterinae</taxon>
        <taxon>Diploptera</taxon>
    </lineage>
</organism>
<proteinExistence type="predicted"/>
<protein>
    <submittedName>
        <fullName evidence="1">Uncharacterized protein</fullName>
    </submittedName>
</protein>
<dbReference type="EMBL" id="JASPKZ010010673">
    <property type="protein sequence ID" value="KAJ9573894.1"/>
    <property type="molecule type" value="Genomic_DNA"/>
</dbReference>
<dbReference type="InterPro" id="IPR015943">
    <property type="entry name" value="WD40/YVTN_repeat-like_dom_sf"/>
</dbReference>
<reference evidence="1" key="1">
    <citation type="journal article" date="2023" name="IScience">
        <title>Live-bearing cockroach genome reveals convergent evolutionary mechanisms linked to viviparity in insects and beyond.</title>
        <authorList>
            <person name="Fouks B."/>
            <person name="Harrison M.C."/>
            <person name="Mikhailova A.A."/>
            <person name="Marchal E."/>
            <person name="English S."/>
            <person name="Carruthers M."/>
            <person name="Jennings E.C."/>
            <person name="Chiamaka E.L."/>
            <person name="Frigard R.A."/>
            <person name="Pippel M."/>
            <person name="Attardo G.M."/>
            <person name="Benoit J.B."/>
            <person name="Bornberg-Bauer E."/>
            <person name="Tobe S.S."/>
        </authorList>
    </citation>
    <scope>NUCLEOTIDE SEQUENCE</scope>
    <source>
        <strain evidence="1">Stay&amp;Tobe</strain>
    </source>
</reference>
<sequence length="218" mass="24913">MNLNIRLKKHLRNVKNGETEKSAIAAHAWSERHRIETKAKLLKQPISNIQMCILPEMSVVVSWMSHNENCTNVIKFSIDNDSQLVLKSTELSSVEEAVNSLHCIKDCWAVVLGENDSHIILWEHCTGVLVRKIHYPRNNTIFQWVQEDQGFLFIAASTQNHVKFIVVNLTNSKWKQLQQFSLPETHKLMGVAVDKGRLVAVLLQGNCMLGFKVWINTC</sequence>
<comment type="caution">
    <text evidence="1">The sequence shown here is derived from an EMBL/GenBank/DDBJ whole genome shotgun (WGS) entry which is preliminary data.</text>
</comment>
<reference evidence="1" key="2">
    <citation type="submission" date="2023-05" db="EMBL/GenBank/DDBJ databases">
        <authorList>
            <person name="Fouks B."/>
        </authorList>
    </citation>
    <scope>NUCLEOTIDE SEQUENCE</scope>
    <source>
        <strain evidence="1">Stay&amp;Tobe</strain>
        <tissue evidence="1">Testes</tissue>
    </source>
</reference>
<name>A0AAD7Z4S6_DIPPU</name>
<accession>A0AAD7Z4S6</accession>
<keyword evidence="2" id="KW-1185">Reference proteome</keyword>
<gene>
    <name evidence="1" type="ORF">L9F63_008754</name>
</gene>